<gene>
    <name evidence="10" type="primary">ywbF</name>
    <name evidence="10" type="ORF">GCM10011351_29860</name>
</gene>
<evidence type="ECO:0000256" key="6">
    <source>
        <dbReference type="ARBA" id="ARBA00022989"/>
    </source>
</evidence>
<feature type="domain" description="Major facilitator superfamily associated" evidence="9">
    <location>
        <begin position="9"/>
        <end position="358"/>
    </location>
</feature>
<name>A0A917TY22_9BACI</name>
<feature type="transmembrane region" description="Helical" evidence="8">
    <location>
        <begin position="42"/>
        <end position="61"/>
    </location>
</feature>
<keyword evidence="2" id="KW-0813">Transport</keyword>
<dbReference type="GO" id="GO:0030395">
    <property type="term" value="F:lactose binding"/>
    <property type="evidence" value="ECO:0007669"/>
    <property type="project" value="TreeGrafter"/>
</dbReference>
<keyword evidence="7 8" id="KW-0472">Membrane</keyword>
<feature type="transmembrane region" description="Helical" evidence="8">
    <location>
        <begin position="265"/>
        <end position="285"/>
    </location>
</feature>
<dbReference type="Gene3D" id="1.20.1250.20">
    <property type="entry name" value="MFS general substrate transporter like domains"/>
    <property type="match status" value="2"/>
</dbReference>
<feature type="transmembrane region" description="Helical" evidence="8">
    <location>
        <begin position="73"/>
        <end position="90"/>
    </location>
</feature>
<feature type="transmembrane region" description="Helical" evidence="8">
    <location>
        <begin position="12"/>
        <end position="30"/>
    </location>
</feature>
<evidence type="ECO:0000313" key="10">
    <source>
        <dbReference type="EMBL" id="GGM41770.1"/>
    </source>
</evidence>
<feature type="transmembrane region" description="Helical" evidence="8">
    <location>
        <begin position="236"/>
        <end position="258"/>
    </location>
</feature>
<comment type="subcellular location">
    <subcellularLocation>
        <location evidence="1">Cell inner membrane</location>
        <topology evidence="1">Multi-pass membrane protein</topology>
    </subcellularLocation>
</comment>
<accession>A0A917TY22</accession>
<keyword evidence="6 8" id="KW-1133">Transmembrane helix</keyword>
<evidence type="ECO:0000256" key="3">
    <source>
        <dbReference type="ARBA" id="ARBA00022475"/>
    </source>
</evidence>
<dbReference type="GO" id="GO:0005886">
    <property type="term" value="C:plasma membrane"/>
    <property type="evidence" value="ECO:0007669"/>
    <property type="project" value="UniProtKB-SubCell"/>
</dbReference>
<feature type="transmembrane region" description="Helical" evidence="8">
    <location>
        <begin position="291"/>
        <end position="313"/>
    </location>
</feature>
<dbReference type="OrthoDB" id="1650886at2"/>
<dbReference type="Pfam" id="PF12832">
    <property type="entry name" value="MFS_1_like"/>
    <property type="match status" value="1"/>
</dbReference>
<reference evidence="10" key="2">
    <citation type="submission" date="2020-09" db="EMBL/GenBank/DDBJ databases">
        <authorList>
            <person name="Sun Q."/>
            <person name="Zhou Y."/>
        </authorList>
    </citation>
    <scope>NUCLEOTIDE SEQUENCE</scope>
    <source>
        <strain evidence="10">CGMCC 1.6333</strain>
    </source>
</reference>
<keyword evidence="11" id="KW-1185">Reference proteome</keyword>
<evidence type="ECO:0000256" key="1">
    <source>
        <dbReference type="ARBA" id="ARBA00004429"/>
    </source>
</evidence>
<sequence>MAKDNSLVPLKMLLFSFHGANTMLISFLPLLLQYKGLSGKEIGWVLAVGPTVSIVAQPFWGYMSDKYQTVKRILMMCLIGLLISGSIFFQMTTLPLLIVLAGVFYFFTTPIGALSDSLSQRRADALNISFGTIRTWGSIGFATSSLLVGKLLDVIGIQYLIAPYLFMGGLALLVSFKLTDVKVDVDPIQLRDLRKLVKNSPFIIFLFLVLLITITHRANDSFIGIFITQLGGSEGLIGLAWFVGVASEAMVFAFAGFWFRKFHPLIFIIGAGTLYAIRWFLYAFIDNPMFVVLLQFMHGLTFGIFYLAAFQYVTRLIPRVLQSTGHLVFIAVFFGISGIVGSLGGGALIDTMGGNSLYFYMGCMALVGTILIIVYHLLPYGKEGKSNSPVERDENG</sequence>
<proteinExistence type="predicted"/>
<dbReference type="EMBL" id="BMLG01000027">
    <property type="protein sequence ID" value="GGM41770.1"/>
    <property type="molecule type" value="Genomic_DNA"/>
</dbReference>
<dbReference type="InterPro" id="IPR036259">
    <property type="entry name" value="MFS_trans_sf"/>
</dbReference>
<evidence type="ECO:0000256" key="8">
    <source>
        <dbReference type="SAM" id="Phobius"/>
    </source>
</evidence>
<dbReference type="PANTHER" id="PTHR23522:SF10">
    <property type="entry name" value="3-PHENYLPROPIONIC ACID TRANSPORTER-RELATED"/>
    <property type="match status" value="1"/>
</dbReference>
<dbReference type="GO" id="GO:0015528">
    <property type="term" value="F:lactose:proton symporter activity"/>
    <property type="evidence" value="ECO:0007669"/>
    <property type="project" value="TreeGrafter"/>
</dbReference>
<keyword evidence="4" id="KW-0997">Cell inner membrane</keyword>
<protein>
    <submittedName>
        <fullName evidence="10">Transporter YwbF</fullName>
    </submittedName>
</protein>
<feature type="transmembrane region" description="Helical" evidence="8">
    <location>
        <begin position="357"/>
        <end position="378"/>
    </location>
</feature>
<evidence type="ECO:0000313" key="11">
    <source>
        <dbReference type="Proteomes" id="UP000618460"/>
    </source>
</evidence>
<reference evidence="10" key="1">
    <citation type="journal article" date="2014" name="Int. J. Syst. Evol. Microbiol.">
        <title>Complete genome sequence of Corynebacterium casei LMG S-19264T (=DSM 44701T), isolated from a smear-ripened cheese.</title>
        <authorList>
            <consortium name="US DOE Joint Genome Institute (JGI-PGF)"/>
            <person name="Walter F."/>
            <person name="Albersmeier A."/>
            <person name="Kalinowski J."/>
            <person name="Ruckert C."/>
        </authorList>
    </citation>
    <scope>NUCLEOTIDE SEQUENCE</scope>
    <source>
        <strain evidence="10">CGMCC 1.6333</strain>
    </source>
</reference>
<evidence type="ECO:0000259" key="9">
    <source>
        <dbReference type="Pfam" id="PF12832"/>
    </source>
</evidence>
<dbReference type="InterPro" id="IPR024989">
    <property type="entry name" value="MFS_assoc_dom"/>
</dbReference>
<comment type="caution">
    <text evidence="10">The sequence shown here is derived from an EMBL/GenBank/DDBJ whole genome shotgun (WGS) entry which is preliminary data.</text>
</comment>
<organism evidence="10 11">
    <name type="scientific">Paraliobacillus quinghaiensis</name>
    <dbReference type="NCBI Taxonomy" id="470815"/>
    <lineage>
        <taxon>Bacteria</taxon>
        <taxon>Bacillati</taxon>
        <taxon>Bacillota</taxon>
        <taxon>Bacilli</taxon>
        <taxon>Bacillales</taxon>
        <taxon>Bacillaceae</taxon>
        <taxon>Paraliobacillus</taxon>
    </lineage>
</organism>
<evidence type="ECO:0000256" key="7">
    <source>
        <dbReference type="ARBA" id="ARBA00023136"/>
    </source>
</evidence>
<evidence type="ECO:0000256" key="4">
    <source>
        <dbReference type="ARBA" id="ARBA00022519"/>
    </source>
</evidence>
<dbReference type="RefSeq" id="WP_117157021.1">
    <property type="nucleotide sequence ID" value="NZ_BMLG01000027.1"/>
</dbReference>
<feature type="transmembrane region" description="Helical" evidence="8">
    <location>
        <begin position="196"/>
        <end position="216"/>
    </location>
</feature>
<dbReference type="SUPFAM" id="SSF103473">
    <property type="entry name" value="MFS general substrate transporter"/>
    <property type="match status" value="1"/>
</dbReference>
<evidence type="ECO:0000256" key="5">
    <source>
        <dbReference type="ARBA" id="ARBA00022692"/>
    </source>
</evidence>
<evidence type="ECO:0000256" key="2">
    <source>
        <dbReference type="ARBA" id="ARBA00022448"/>
    </source>
</evidence>
<dbReference type="Proteomes" id="UP000618460">
    <property type="component" value="Unassembled WGS sequence"/>
</dbReference>
<keyword evidence="5 8" id="KW-0812">Transmembrane</keyword>
<dbReference type="AlphaFoldDB" id="A0A917TY22"/>
<feature type="transmembrane region" description="Helical" evidence="8">
    <location>
        <begin position="154"/>
        <end position="176"/>
    </location>
</feature>
<keyword evidence="3" id="KW-1003">Cell membrane</keyword>
<dbReference type="PANTHER" id="PTHR23522">
    <property type="entry name" value="BLL5896 PROTEIN"/>
    <property type="match status" value="1"/>
</dbReference>
<dbReference type="InterPro" id="IPR026032">
    <property type="entry name" value="HcaT-like"/>
</dbReference>
<dbReference type="PIRSF" id="PIRSF004925">
    <property type="entry name" value="HcaT"/>
    <property type="match status" value="1"/>
</dbReference>
<feature type="transmembrane region" description="Helical" evidence="8">
    <location>
        <begin position="325"/>
        <end position="345"/>
    </location>
</feature>